<proteinExistence type="predicted"/>
<dbReference type="Proteomes" id="UP001063166">
    <property type="component" value="Unassembled WGS sequence"/>
</dbReference>
<dbReference type="OrthoDB" id="3025895at2759"/>
<organism evidence="1 2">
    <name type="scientific">Lyophyllum shimeji</name>
    <name type="common">Hon-shimeji</name>
    <name type="synonym">Tricholoma shimeji</name>
    <dbReference type="NCBI Taxonomy" id="47721"/>
    <lineage>
        <taxon>Eukaryota</taxon>
        <taxon>Fungi</taxon>
        <taxon>Dikarya</taxon>
        <taxon>Basidiomycota</taxon>
        <taxon>Agaricomycotina</taxon>
        <taxon>Agaricomycetes</taxon>
        <taxon>Agaricomycetidae</taxon>
        <taxon>Agaricales</taxon>
        <taxon>Tricholomatineae</taxon>
        <taxon>Lyophyllaceae</taxon>
        <taxon>Lyophyllum</taxon>
    </lineage>
</organism>
<comment type="caution">
    <text evidence="1">The sequence shown here is derived from an EMBL/GenBank/DDBJ whole genome shotgun (WGS) entry which is preliminary data.</text>
</comment>
<name>A0A9P3UWE3_LYOSH</name>
<evidence type="ECO:0000313" key="1">
    <source>
        <dbReference type="EMBL" id="GLB45011.1"/>
    </source>
</evidence>
<dbReference type="EMBL" id="BRPK01000019">
    <property type="protein sequence ID" value="GLB45011.1"/>
    <property type="molecule type" value="Genomic_DNA"/>
</dbReference>
<protein>
    <submittedName>
        <fullName evidence="1">Uncharacterized protein</fullName>
    </submittedName>
</protein>
<evidence type="ECO:0000313" key="2">
    <source>
        <dbReference type="Proteomes" id="UP001063166"/>
    </source>
</evidence>
<accession>A0A9P3UWE3</accession>
<dbReference type="Gene3D" id="1.20.1250.20">
    <property type="entry name" value="MFS general substrate transporter like domains"/>
    <property type="match status" value="1"/>
</dbReference>
<dbReference type="InterPro" id="IPR036259">
    <property type="entry name" value="MFS_trans_sf"/>
</dbReference>
<dbReference type="AlphaFoldDB" id="A0A9P3UWE3"/>
<gene>
    <name evidence="1" type="ORF">LshimejAT787_1900890</name>
</gene>
<keyword evidence="2" id="KW-1185">Reference proteome</keyword>
<reference evidence="1" key="1">
    <citation type="submission" date="2022-07" db="EMBL/GenBank/DDBJ databases">
        <title>The genome of Lyophyllum shimeji provides insight into the initial evolution of ectomycorrhizal fungal genome.</title>
        <authorList>
            <person name="Kobayashi Y."/>
            <person name="Shibata T."/>
            <person name="Hirakawa H."/>
            <person name="Shigenobu S."/>
            <person name="Nishiyama T."/>
            <person name="Yamada A."/>
            <person name="Hasebe M."/>
            <person name="Kawaguchi M."/>
        </authorList>
    </citation>
    <scope>NUCLEOTIDE SEQUENCE</scope>
    <source>
        <strain evidence="1">AT787</strain>
    </source>
</reference>
<sequence length="157" mass="17634">MITASLRPTAIMKSHKYHYSLKLFKEDPLVEYEFEEIKAAIAFDREVAANVGWLSLIKSPGDRKRMRIILALAFFSQWSGNGLVPQQGFRRHRDCGPNHPTSDCSPSLLALHLHRIHADFSGTISSVFATPIFDLYPWNGPLLDAPNHLLLVVLPAS</sequence>